<name>C0EQY3_NEIFL</name>
<gene>
    <name evidence="1" type="ORF">NEIFLAOT_02381</name>
</gene>
<keyword evidence="2" id="KW-1185">Reference proteome</keyword>
<evidence type="ECO:0000313" key="2">
    <source>
        <dbReference type="Proteomes" id="UP000004457"/>
    </source>
</evidence>
<evidence type="ECO:0000313" key="1">
    <source>
        <dbReference type="EMBL" id="EEG32523.1"/>
    </source>
</evidence>
<proteinExistence type="predicted"/>
<sequence>MNIKFQTAFLYFYGNLSSNLSTKFVYSKIIYYSDSFTLKICFILCKSISQNTAFYSIY</sequence>
<comment type="caution">
    <text evidence="1">The sequence shown here is derived from an EMBL/GenBank/DDBJ whole genome shotgun (WGS) entry which is preliminary data.</text>
</comment>
<dbReference type="Proteomes" id="UP000004457">
    <property type="component" value="Unassembled WGS sequence"/>
</dbReference>
<accession>C0EQY3</accession>
<reference evidence="1 2" key="1">
    <citation type="submission" date="2009-01" db="EMBL/GenBank/DDBJ databases">
        <authorList>
            <person name="Fulton L."/>
            <person name="Clifton S."/>
            <person name="Chinwalla A.T."/>
            <person name="Mitreva M."/>
            <person name="Sodergren E."/>
            <person name="Weinstock G."/>
            <person name="Clifton S."/>
            <person name="Dooling D.J."/>
            <person name="Fulton B."/>
            <person name="Minx P."/>
            <person name="Pepin K.H."/>
            <person name="Johnson M."/>
            <person name="Bhonagiri V."/>
            <person name="Nash W.E."/>
            <person name="Mardis E.R."/>
            <person name="Wilson R.K."/>
        </authorList>
    </citation>
    <scope>NUCLEOTIDE SEQUENCE [LARGE SCALE GENOMIC DNA]</scope>
    <source>
        <strain evidence="1 2">NRL30031/H210</strain>
    </source>
</reference>
<protein>
    <submittedName>
        <fullName evidence="1">Uncharacterized protein</fullName>
    </submittedName>
</protein>
<organism evidence="1 2">
    <name type="scientific">Neisseria flavescens NRL30031/H210</name>
    <dbReference type="NCBI Taxonomy" id="546264"/>
    <lineage>
        <taxon>Bacteria</taxon>
        <taxon>Pseudomonadati</taxon>
        <taxon>Pseudomonadota</taxon>
        <taxon>Betaproteobacteria</taxon>
        <taxon>Neisseriales</taxon>
        <taxon>Neisseriaceae</taxon>
        <taxon>Neisseria</taxon>
    </lineage>
</organism>
<dbReference type="EMBL" id="ACEN01000104">
    <property type="protein sequence ID" value="EEG32523.1"/>
    <property type="molecule type" value="Genomic_DNA"/>
</dbReference>
<dbReference type="AlphaFoldDB" id="C0EQY3"/>